<dbReference type="PRINTS" id="PR00237">
    <property type="entry name" value="GPCRRHODOPSN"/>
</dbReference>
<feature type="transmembrane region" description="Helical" evidence="6">
    <location>
        <begin position="159"/>
        <end position="187"/>
    </location>
</feature>
<dbReference type="SUPFAM" id="SSF81321">
    <property type="entry name" value="Family A G protein-coupled receptor-like"/>
    <property type="match status" value="1"/>
</dbReference>
<feature type="domain" description="G-protein coupled receptors family 1 profile" evidence="7">
    <location>
        <begin position="102"/>
        <end position="388"/>
    </location>
</feature>
<dbReference type="HOGENOM" id="CLU_009579_24_4_1"/>
<dbReference type="KEGG" id="phu:Phum_PHUM309270"/>
<dbReference type="PANTHER" id="PTHR46273">
    <property type="entry name" value="MYOSUPPRESSIN RECEPTOR 1, ISOFORM B-RELATED"/>
    <property type="match status" value="1"/>
</dbReference>
<evidence type="ECO:0000313" key="8">
    <source>
        <dbReference type="EMBL" id="EEB14579.1"/>
    </source>
</evidence>
<evidence type="ECO:0000313" key="10">
    <source>
        <dbReference type="Proteomes" id="UP000009046"/>
    </source>
</evidence>
<protein>
    <submittedName>
        <fullName evidence="8 9">Class A rhodopsin-like G-protein coupled receptor GPRmys, putative</fullName>
    </submittedName>
</protein>
<evidence type="ECO:0000313" key="9">
    <source>
        <dbReference type="EnsemblMetazoa" id="PHUM309270-PA"/>
    </source>
</evidence>
<name>E0VMH3_PEDHC</name>
<organism>
    <name type="scientific">Pediculus humanus subsp. corporis</name>
    <name type="common">Body louse</name>
    <dbReference type="NCBI Taxonomy" id="121224"/>
    <lineage>
        <taxon>Eukaryota</taxon>
        <taxon>Metazoa</taxon>
        <taxon>Ecdysozoa</taxon>
        <taxon>Arthropoda</taxon>
        <taxon>Hexapoda</taxon>
        <taxon>Insecta</taxon>
        <taxon>Pterygota</taxon>
        <taxon>Neoptera</taxon>
        <taxon>Paraneoptera</taxon>
        <taxon>Psocodea</taxon>
        <taxon>Troctomorpha</taxon>
        <taxon>Phthiraptera</taxon>
        <taxon>Anoplura</taxon>
        <taxon>Pediculidae</taxon>
        <taxon>Pediculus</taxon>
    </lineage>
</organism>
<dbReference type="VEuPathDB" id="VectorBase:PHUM309270"/>
<dbReference type="GO" id="GO:0008528">
    <property type="term" value="F:G protein-coupled peptide receptor activity"/>
    <property type="evidence" value="ECO:0007669"/>
    <property type="project" value="InterPro"/>
</dbReference>
<keyword evidence="5 6" id="KW-0472">Membrane</keyword>
<dbReference type="InterPro" id="IPR019427">
    <property type="entry name" value="7TM_GPCR_serpentine_rcpt_Srw"/>
</dbReference>
<dbReference type="Gene3D" id="1.20.1070.10">
    <property type="entry name" value="Rhodopsin 7-helix transmembrane proteins"/>
    <property type="match status" value="1"/>
</dbReference>
<dbReference type="GeneID" id="8235884"/>
<feature type="transmembrane region" description="Helical" evidence="6">
    <location>
        <begin position="208"/>
        <end position="231"/>
    </location>
</feature>
<dbReference type="eggNOG" id="ENOG502RFAV">
    <property type="taxonomic scope" value="Eukaryota"/>
</dbReference>
<dbReference type="AlphaFoldDB" id="E0VMH3"/>
<evidence type="ECO:0000256" key="2">
    <source>
        <dbReference type="ARBA" id="ARBA00010663"/>
    </source>
</evidence>
<dbReference type="CDD" id="cd14978">
    <property type="entry name" value="7tmA_FMRFamide_R-like"/>
    <property type="match status" value="1"/>
</dbReference>
<feature type="transmembrane region" description="Helical" evidence="6">
    <location>
        <begin position="123"/>
        <end position="147"/>
    </location>
</feature>
<dbReference type="EMBL" id="AAZO01003588">
    <property type="status" value="NOT_ANNOTATED_CDS"/>
    <property type="molecule type" value="Genomic_DNA"/>
</dbReference>
<dbReference type="OMA" id="LIHMHFT"/>
<dbReference type="FunCoup" id="E0VMH3">
    <property type="interactions" value="26"/>
</dbReference>
<dbReference type="InterPro" id="IPR017452">
    <property type="entry name" value="GPCR_Rhodpsn_7TM"/>
</dbReference>
<dbReference type="InParanoid" id="E0VMH3"/>
<sequence>MEYSMTTTTTTTTTLPFFNPNLSYESLRKFIQSMNLTEEDLYRFFKMHFPNDTIRGLILAPREICLYDPDKYCDGTLKAFANGYKDVHGYLSLMVCLFGTIANLINVAVLTRREMATNPINRILTGLAVADVLVMLEYIPFSVYMYLIFPGQRNFPYSWAVFILFHVHFSQIIHTISICLTLALAVWRYIAIRYPHKSITWCTGPRCRVAIGTSFVLPLILCIPSYFVFYIKTTRITENSAEIYLYHLDLSDVAKENDQLLCNVTFWTYGVLIKLLPCVILTVISIRLIKALYEINKRNKLLKTANSTHHNENSVERRVILAKERTDRTTRMLVAILILFLLTELPQGILGLLSGILGTCFFRNCYNLFGEIMDILALVNSAINFILYCFMSRQFRQTFEKVFKINLFTENVPRIGPPTDMQSSYV</sequence>
<gene>
    <name evidence="9" type="primary">8235884</name>
    <name evidence="8" type="ORF">Phum_PHUM309270</name>
</gene>
<dbReference type="InterPro" id="IPR053219">
    <property type="entry name" value="GPCR_Dmsr-1"/>
</dbReference>
<dbReference type="Proteomes" id="UP000009046">
    <property type="component" value="Unassembled WGS sequence"/>
</dbReference>
<dbReference type="CTD" id="8235884"/>
<evidence type="ECO:0000259" key="7">
    <source>
        <dbReference type="PROSITE" id="PS50262"/>
    </source>
</evidence>
<dbReference type="RefSeq" id="XP_002427317.1">
    <property type="nucleotide sequence ID" value="XM_002427272.1"/>
</dbReference>
<dbReference type="PROSITE" id="PS50262">
    <property type="entry name" value="G_PROTEIN_RECEP_F1_2"/>
    <property type="match status" value="1"/>
</dbReference>
<keyword evidence="3 6" id="KW-0812">Transmembrane</keyword>
<accession>E0VMH3</accession>
<feature type="transmembrane region" description="Helical" evidence="6">
    <location>
        <begin position="266"/>
        <end position="289"/>
    </location>
</feature>
<feature type="transmembrane region" description="Helical" evidence="6">
    <location>
        <begin position="90"/>
        <end position="111"/>
    </location>
</feature>
<dbReference type="Pfam" id="PF10324">
    <property type="entry name" value="7TM_GPCR_Srw"/>
    <property type="match status" value="1"/>
</dbReference>
<keyword evidence="8" id="KW-0675">Receptor</keyword>
<evidence type="ECO:0000256" key="6">
    <source>
        <dbReference type="SAM" id="Phobius"/>
    </source>
</evidence>
<reference evidence="9" key="3">
    <citation type="submission" date="2021-02" db="UniProtKB">
        <authorList>
            <consortium name="EnsemblMetazoa"/>
        </authorList>
    </citation>
    <scope>IDENTIFICATION</scope>
    <source>
        <strain evidence="9">USDA</strain>
    </source>
</reference>
<keyword evidence="4 6" id="KW-1133">Transmembrane helix</keyword>
<keyword evidence="10" id="KW-1185">Reference proteome</keyword>
<dbReference type="OrthoDB" id="5864054at2759"/>
<dbReference type="InterPro" id="IPR000276">
    <property type="entry name" value="GPCR_Rhodpsn"/>
</dbReference>
<dbReference type="PANTHER" id="PTHR46273:SF4">
    <property type="entry name" value="AT19640P"/>
    <property type="match status" value="1"/>
</dbReference>
<evidence type="ECO:0000256" key="3">
    <source>
        <dbReference type="ARBA" id="ARBA00022692"/>
    </source>
</evidence>
<feature type="transmembrane region" description="Helical" evidence="6">
    <location>
        <begin position="333"/>
        <end position="356"/>
    </location>
</feature>
<feature type="transmembrane region" description="Helical" evidence="6">
    <location>
        <begin position="368"/>
        <end position="391"/>
    </location>
</feature>
<reference evidence="8" key="2">
    <citation type="submission" date="2007-04" db="EMBL/GenBank/DDBJ databases">
        <title>The genome of the human body louse.</title>
        <authorList>
            <consortium name="The Human Body Louse Genome Consortium"/>
            <person name="Kirkness E."/>
            <person name="Walenz B."/>
            <person name="Hass B."/>
            <person name="Bruggner R."/>
            <person name="Strausberg R."/>
        </authorList>
    </citation>
    <scope>NUCLEOTIDE SEQUENCE</scope>
    <source>
        <strain evidence="8">USDA</strain>
    </source>
</reference>
<dbReference type="GO" id="GO:0005886">
    <property type="term" value="C:plasma membrane"/>
    <property type="evidence" value="ECO:0007669"/>
    <property type="project" value="TreeGrafter"/>
</dbReference>
<dbReference type="EMBL" id="DS235308">
    <property type="protein sequence ID" value="EEB14579.1"/>
    <property type="molecule type" value="Genomic_DNA"/>
</dbReference>
<dbReference type="EnsemblMetazoa" id="PHUM309270-RA">
    <property type="protein sequence ID" value="PHUM309270-PA"/>
    <property type="gene ID" value="PHUM309270"/>
</dbReference>
<evidence type="ECO:0000256" key="5">
    <source>
        <dbReference type="ARBA" id="ARBA00023136"/>
    </source>
</evidence>
<comment type="subcellular location">
    <subcellularLocation>
        <location evidence="1">Membrane</location>
    </subcellularLocation>
</comment>
<proteinExistence type="inferred from homology"/>
<evidence type="ECO:0000256" key="4">
    <source>
        <dbReference type="ARBA" id="ARBA00022989"/>
    </source>
</evidence>
<evidence type="ECO:0000256" key="1">
    <source>
        <dbReference type="ARBA" id="ARBA00004370"/>
    </source>
</evidence>
<comment type="similarity">
    <text evidence="2">Belongs to the G-protein coupled receptor 1 family.</text>
</comment>
<reference evidence="8" key="1">
    <citation type="submission" date="2007-04" db="EMBL/GenBank/DDBJ databases">
        <title>Annotation of Pediculus humanus corporis strain USDA.</title>
        <authorList>
            <person name="Kirkness E."/>
            <person name="Hannick L."/>
            <person name="Hass B."/>
            <person name="Bruggner R."/>
            <person name="Lawson D."/>
            <person name="Bidwell S."/>
            <person name="Joardar V."/>
            <person name="Caler E."/>
            <person name="Walenz B."/>
            <person name="Inman J."/>
            <person name="Schobel S."/>
            <person name="Galinsky K."/>
            <person name="Amedeo P."/>
            <person name="Strausberg R."/>
        </authorList>
    </citation>
    <scope>NUCLEOTIDE SEQUENCE</scope>
    <source>
        <strain evidence="8">USDA</strain>
    </source>
</reference>